<dbReference type="PROSITE" id="PS51257">
    <property type="entry name" value="PROKAR_LIPOPROTEIN"/>
    <property type="match status" value="1"/>
</dbReference>
<dbReference type="AlphaFoldDB" id="A0A1R4B2U7"/>
<proteinExistence type="predicted"/>
<dbReference type="STRING" id="1918946.VPAL9027_01207"/>
<dbReference type="InterPro" id="IPR038670">
    <property type="entry name" value="HslJ-like_sf"/>
</dbReference>
<dbReference type="InterPro" id="IPR005184">
    <property type="entry name" value="DUF306_Meta_HslJ"/>
</dbReference>
<dbReference type="Proteomes" id="UP000189475">
    <property type="component" value="Unassembled WGS sequence"/>
</dbReference>
<dbReference type="Pfam" id="PF03724">
    <property type="entry name" value="META"/>
    <property type="match status" value="1"/>
</dbReference>
<dbReference type="PANTHER" id="PTHR35535:SF1">
    <property type="entry name" value="HEAT SHOCK PROTEIN HSLJ"/>
    <property type="match status" value="1"/>
</dbReference>
<keyword evidence="1" id="KW-0732">Signal</keyword>
<feature type="domain" description="DUF306" evidence="2">
    <location>
        <begin position="32"/>
        <end position="138"/>
    </location>
</feature>
<dbReference type="Gene3D" id="2.40.128.270">
    <property type="match status" value="1"/>
</dbReference>
<evidence type="ECO:0000259" key="2">
    <source>
        <dbReference type="Pfam" id="PF03724"/>
    </source>
</evidence>
<keyword evidence="4" id="KW-1185">Reference proteome</keyword>
<protein>
    <submittedName>
        <fullName evidence="3">Heat shock protein HslJ</fullName>
    </submittedName>
</protein>
<feature type="chain" id="PRO_5012458586" evidence="1">
    <location>
        <begin position="27"/>
        <end position="155"/>
    </location>
</feature>
<feature type="signal peptide" evidence="1">
    <location>
        <begin position="1"/>
        <end position="26"/>
    </location>
</feature>
<dbReference type="RefSeq" id="WP_077313183.1">
    <property type="nucleotide sequence ID" value="NZ_AP024887.1"/>
</dbReference>
<sequence>MKLSSISFLAAIAGTVILTGCASQNAAPITAQDLQAHRWVLSTVDKQAIQTDPTASQAFLQFDNSMMASGNASCNNFFGKAKLDDNRLRVDKLALTMKLCPDTIMKQEQIVHGSLSAWNKLTLEDGKLTLKTAAHTLVYQAEQQPQAKQDTQAKQ</sequence>
<keyword evidence="3" id="KW-0346">Stress response</keyword>
<dbReference type="InterPro" id="IPR053147">
    <property type="entry name" value="Hsp_HslJ-like"/>
</dbReference>
<dbReference type="EMBL" id="FUFT01000002">
    <property type="protein sequence ID" value="SJL83244.1"/>
    <property type="molecule type" value="Genomic_DNA"/>
</dbReference>
<dbReference type="PANTHER" id="PTHR35535">
    <property type="entry name" value="HEAT SHOCK PROTEIN HSLJ"/>
    <property type="match status" value="1"/>
</dbReference>
<organism evidence="3 4">
    <name type="scientific">Vibrio palustris</name>
    <dbReference type="NCBI Taxonomy" id="1918946"/>
    <lineage>
        <taxon>Bacteria</taxon>
        <taxon>Pseudomonadati</taxon>
        <taxon>Pseudomonadota</taxon>
        <taxon>Gammaproteobacteria</taxon>
        <taxon>Vibrionales</taxon>
        <taxon>Vibrionaceae</taxon>
        <taxon>Vibrio</taxon>
    </lineage>
</organism>
<evidence type="ECO:0000313" key="4">
    <source>
        <dbReference type="Proteomes" id="UP000189475"/>
    </source>
</evidence>
<name>A0A1R4B2U7_9VIBR</name>
<dbReference type="OrthoDB" id="5600341at2"/>
<reference evidence="3 4" key="1">
    <citation type="submission" date="2017-02" db="EMBL/GenBank/DDBJ databases">
        <authorList>
            <person name="Peterson S.W."/>
        </authorList>
    </citation>
    <scope>NUCLEOTIDE SEQUENCE [LARGE SCALE GENOMIC DNA]</scope>
    <source>
        <strain evidence="3 4">CECT 9027</strain>
    </source>
</reference>
<evidence type="ECO:0000256" key="1">
    <source>
        <dbReference type="SAM" id="SignalP"/>
    </source>
</evidence>
<gene>
    <name evidence="3" type="primary">hslJ</name>
    <name evidence="3" type="ORF">VPAL9027_01207</name>
</gene>
<accession>A0A1R4B2U7</accession>
<evidence type="ECO:0000313" key="3">
    <source>
        <dbReference type="EMBL" id="SJL83244.1"/>
    </source>
</evidence>